<gene>
    <name evidence="2" type="ORF">SAMN05421740_102365</name>
</gene>
<proteinExistence type="predicted"/>
<dbReference type="Proteomes" id="UP000198916">
    <property type="component" value="Unassembled WGS sequence"/>
</dbReference>
<organism evidence="2 3">
    <name type="scientific">Parapedobacter koreensis</name>
    <dbReference type="NCBI Taxonomy" id="332977"/>
    <lineage>
        <taxon>Bacteria</taxon>
        <taxon>Pseudomonadati</taxon>
        <taxon>Bacteroidota</taxon>
        <taxon>Sphingobacteriia</taxon>
        <taxon>Sphingobacteriales</taxon>
        <taxon>Sphingobacteriaceae</taxon>
        <taxon>Parapedobacter</taxon>
    </lineage>
</organism>
<evidence type="ECO:0000313" key="2">
    <source>
        <dbReference type="EMBL" id="SEK65995.1"/>
    </source>
</evidence>
<evidence type="ECO:0000256" key="1">
    <source>
        <dbReference type="SAM" id="MobiDB-lite"/>
    </source>
</evidence>
<name>A0A1H7IYW3_9SPHI</name>
<evidence type="ECO:0000313" key="3">
    <source>
        <dbReference type="Proteomes" id="UP000198916"/>
    </source>
</evidence>
<reference evidence="3" key="1">
    <citation type="submission" date="2016-10" db="EMBL/GenBank/DDBJ databases">
        <authorList>
            <person name="Varghese N."/>
            <person name="Submissions S."/>
        </authorList>
    </citation>
    <scope>NUCLEOTIDE SEQUENCE [LARGE SCALE GENOMIC DNA]</scope>
    <source>
        <strain evidence="3">Jip14</strain>
    </source>
</reference>
<sequence>MVSRINVFTFEKRPARKKCQNGEEVHRNSKSGEQFRSL</sequence>
<keyword evidence="3" id="KW-1185">Reference proteome</keyword>
<protein>
    <submittedName>
        <fullName evidence="2">Uncharacterized protein</fullName>
    </submittedName>
</protein>
<dbReference type="EMBL" id="FNZR01000002">
    <property type="protein sequence ID" value="SEK65995.1"/>
    <property type="molecule type" value="Genomic_DNA"/>
</dbReference>
<dbReference type="AlphaFoldDB" id="A0A1H7IYW3"/>
<dbReference type="STRING" id="332977.SAMN05421740_102365"/>
<feature type="region of interest" description="Disordered" evidence="1">
    <location>
        <begin position="16"/>
        <end position="38"/>
    </location>
</feature>
<accession>A0A1H7IYW3</accession>